<sequence>KACTVFDVDRAYSARVDVRACSDPTCQRSAGPDLGDIGVFNLNNFTLVTHALFSKYDSQFSNSETTFHAFIASMRDEYQTYQSPHAFMSEDLFRTCWFSFMNLQTCSDSFKCTECGDHPDVVIADGVTVAFQKRRRTSKLRPPTCV</sequence>
<name>A0A165E7R7_EXIGL</name>
<feature type="non-terminal residue" evidence="2">
    <location>
        <position position="146"/>
    </location>
</feature>
<feature type="non-terminal residue" evidence="2">
    <location>
        <position position="1"/>
    </location>
</feature>
<dbReference type="OrthoDB" id="5598737at2759"/>
<organism evidence="2 3">
    <name type="scientific">Exidia glandulosa HHB12029</name>
    <dbReference type="NCBI Taxonomy" id="1314781"/>
    <lineage>
        <taxon>Eukaryota</taxon>
        <taxon>Fungi</taxon>
        <taxon>Dikarya</taxon>
        <taxon>Basidiomycota</taxon>
        <taxon>Agaricomycotina</taxon>
        <taxon>Agaricomycetes</taxon>
        <taxon>Auriculariales</taxon>
        <taxon>Exidiaceae</taxon>
        <taxon>Exidia</taxon>
    </lineage>
</organism>
<accession>A0A165E7R7</accession>
<dbReference type="AlphaFoldDB" id="A0A165E7R7"/>
<protein>
    <recommendedName>
        <fullName evidence="1">HMG domain-containing protein</fullName>
    </recommendedName>
</protein>
<dbReference type="InterPro" id="IPR040648">
    <property type="entry name" value="HMGXB3_CxC4"/>
</dbReference>
<evidence type="ECO:0000313" key="2">
    <source>
        <dbReference type="EMBL" id="KZV86253.1"/>
    </source>
</evidence>
<reference evidence="2 3" key="1">
    <citation type="journal article" date="2016" name="Mol. Biol. Evol.">
        <title>Comparative Genomics of Early-Diverging Mushroom-Forming Fungi Provides Insights into the Origins of Lignocellulose Decay Capabilities.</title>
        <authorList>
            <person name="Nagy L.G."/>
            <person name="Riley R."/>
            <person name="Tritt A."/>
            <person name="Adam C."/>
            <person name="Daum C."/>
            <person name="Floudas D."/>
            <person name="Sun H."/>
            <person name="Yadav J.S."/>
            <person name="Pangilinan J."/>
            <person name="Larsson K.H."/>
            <person name="Matsuura K."/>
            <person name="Barry K."/>
            <person name="Labutti K."/>
            <person name="Kuo R."/>
            <person name="Ohm R.A."/>
            <person name="Bhattacharya S.S."/>
            <person name="Shirouzu T."/>
            <person name="Yoshinaga Y."/>
            <person name="Martin F.M."/>
            <person name="Grigoriev I.V."/>
            <person name="Hibbett D.S."/>
        </authorList>
    </citation>
    <scope>NUCLEOTIDE SEQUENCE [LARGE SCALE GENOMIC DNA]</scope>
    <source>
        <strain evidence="2 3">HHB12029</strain>
    </source>
</reference>
<feature type="domain" description="HMG" evidence="1">
    <location>
        <begin position="2"/>
        <end position="100"/>
    </location>
</feature>
<dbReference type="Proteomes" id="UP000077266">
    <property type="component" value="Unassembled WGS sequence"/>
</dbReference>
<keyword evidence="3" id="KW-1185">Reference proteome</keyword>
<dbReference type="InParanoid" id="A0A165E7R7"/>
<evidence type="ECO:0000259" key="1">
    <source>
        <dbReference type="Pfam" id="PF18717"/>
    </source>
</evidence>
<gene>
    <name evidence="2" type="ORF">EXIGLDRAFT_559274</name>
</gene>
<dbReference type="Pfam" id="PF18717">
    <property type="entry name" value="CxC4"/>
    <property type="match status" value="1"/>
</dbReference>
<dbReference type="EMBL" id="KV426161">
    <property type="protein sequence ID" value="KZV86253.1"/>
    <property type="molecule type" value="Genomic_DNA"/>
</dbReference>
<proteinExistence type="predicted"/>
<evidence type="ECO:0000313" key="3">
    <source>
        <dbReference type="Proteomes" id="UP000077266"/>
    </source>
</evidence>